<evidence type="ECO:0000256" key="2">
    <source>
        <dbReference type="ARBA" id="ARBA00007131"/>
    </source>
</evidence>
<keyword evidence="6" id="KW-1185">Reference proteome</keyword>
<dbReference type="EMBL" id="AP014608">
    <property type="protein sequence ID" value="BBA17176.1"/>
    <property type="molecule type" value="Genomic_DNA"/>
</dbReference>
<sequence>MNVRYLKNLCIQVRRDILRMVNDAKSGHPGGSLGCTEFFVALYQKIMHYNSSNFSINGKGEDLFFLSNGHISPVYYSILARSGFFSIKELSTFRKLNSRLQGHPSVHTGLPGIRISSGSLGQGMSVSIGAALSKKLNKELSNIIYSLHGDGELNEGQIWEAILYAGSRKIDNYIATVDYNKQQIDGTTDEVLPLGNLKKKFESFDWKVLEELEGNNIEKVINILKEAKNETGKGKPILIILYTKMGYGVDFMLENNAWHGKAPNKEELKKALFQLPETSLGDYPL</sequence>
<comment type="cofactor">
    <cofactor evidence="1">
        <name>thiamine diphosphate</name>
        <dbReference type="ChEBI" id="CHEBI:58937"/>
    </cofactor>
</comment>
<dbReference type="OrthoDB" id="8732661at2"/>
<evidence type="ECO:0000259" key="4">
    <source>
        <dbReference type="Pfam" id="PF00456"/>
    </source>
</evidence>
<protein>
    <submittedName>
        <fullName evidence="5">Transketolase</fullName>
    </submittedName>
</protein>
<feature type="domain" description="Transketolase N-terminal" evidence="4">
    <location>
        <begin position="18"/>
        <end position="270"/>
    </location>
</feature>
<keyword evidence="3" id="KW-0786">Thiamine pyrophosphate</keyword>
<dbReference type="AlphaFoldDB" id="A0A224ABC9"/>
<dbReference type="Pfam" id="PF00456">
    <property type="entry name" value="Transketolase_N"/>
    <property type="match status" value="1"/>
</dbReference>
<accession>A0A224ABC9</accession>
<dbReference type="Gene3D" id="3.40.50.970">
    <property type="match status" value="1"/>
</dbReference>
<dbReference type="RefSeq" id="WP_119305455.1">
    <property type="nucleotide sequence ID" value="NZ_AP014608.1"/>
</dbReference>
<name>A0A224ABC9_9FLAO</name>
<comment type="similarity">
    <text evidence="2">Belongs to the transketolase family.</text>
</comment>
<evidence type="ECO:0000313" key="5">
    <source>
        <dbReference type="EMBL" id="BBA17176.1"/>
    </source>
</evidence>
<dbReference type="InterPro" id="IPR029061">
    <property type="entry name" value="THDP-binding"/>
</dbReference>
<proteinExistence type="inferred from homology"/>
<reference evidence="5 6" key="1">
    <citation type="submission" date="2014-06" db="EMBL/GenBank/DDBJ databases">
        <title>Genome sequence of the intracellular symbiont Blattabacterium cuenoti, strain STAT from the wood feeding cockroach Salganea taiwanensis taiwanensis.</title>
        <authorList>
            <person name="Kinjo Y."/>
            <person name="Ohkuma M."/>
            <person name="Tokuda G."/>
        </authorList>
    </citation>
    <scope>NUCLEOTIDE SEQUENCE [LARGE SCALE GENOMIC DNA]</scope>
    <source>
        <strain evidence="5 6">STAT</strain>
    </source>
</reference>
<evidence type="ECO:0000313" key="6">
    <source>
        <dbReference type="Proteomes" id="UP000263619"/>
    </source>
</evidence>
<evidence type="ECO:0000256" key="1">
    <source>
        <dbReference type="ARBA" id="ARBA00001964"/>
    </source>
</evidence>
<gene>
    <name evidence="5" type="primary">tktA</name>
    <name evidence="5" type="ORF">STAT_242</name>
</gene>
<dbReference type="CDD" id="cd02012">
    <property type="entry name" value="TPP_TK"/>
    <property type="match status" value="1"/>
</dbReference>
<dbReference type="Proteomes" id="UP000263619">
    <property type="component" value="Chromosome"/>
</dbReference>
<organism evidence="5 6">
    <name type="scientific">Blattabacterium cuenoti STAT</name>
    <dbReference type="NCBI Taxonomy" id="1457030"/>
    <lineage>
        <taxon>Bacteria</taxon>
        <taxon>Pseudomonadati</taxon>
        <taxon>Bacteroidota</taxon>
        <taxon>Flavobacteriia</taxon>
        <taxon>Flavobacteriales</taxon>
        <taxon>Blattabacteriaceae</taxon>
        <taxon>Blattabacterium</taxon>
    </lineage>
</organism>
<evidence type="ECO:0000256" key="3">
    <source>
        <dbReference type="ARBA" id="ARBA00023052"/>
    </source>
</evidence>
<dbReference type="InterPro" id="IPR005474">
    <property type="entry name" value="Transketolase_N"/>
</dbReference>
<dbReference type="PANTHER" id="PTHR47514:SF1">
    <property type="entry name" value="TRANSKETOLASE N-TERMINAL SECTION-RELATED"/>
    <property type="match status" value="1"/>
</dbReference>
<dbReference type="PANTHER" id="PTHR47514">
    <property type="entry name" value="TRANSKETOLASE N-TERMINAL SECTION-RELATED"/>
    <property type="match status" value="1"/>
</dbReference>
<dbReference type="SUPFAM" id="SSF52518">
    <property type="entry name" value="Thiamin diphosphate-binding fold (THDP-binding)"/>
    <property type="match status" value="1"/>
</dbReference>